<dbReference type="InterPro" id="IPR011009">
    <property type="entry name" value="Kinase-like_dom_sf"/>
</dbReference>
<keyword evidence="5 11" id="KW-0547">Nucleotide-binding</keyword>
<evidence type="ECO:0000256" key="14">
    <source>
        <dbReference type="RuleBase" id="RU000304"/>
    </source>
</evidence>
<dbReference type="GO" id="GO:0044779">
    <property type="term" value="P:meiotic spindle checkpoint signaling"/>
    <property type="evidence" value="ECO:0007669"/>
    <property type="project" value="UniProtKB-ARBA"/>
</dbReference>
<feature type="active site" description="Proton acceptor" evidence="10">
    <location>
        <position position="140"/>
    </location>
</feature>
<evidence type="ECO:0000256" key="6">
    <source>
        <dbReference type="ARBA" id="ARBA00022777"/>
    </source>
</evidence>
<dbReference type="PROSITE" id="PS00108">
    <property type="entry name" value="PROTEIN_KINASE_ST"/>
    <property type="match status" value="1"/>
</dbReference>
<evidence type="ECO:0000313" key="18">
    <source>
        <dbReference type="Proteomes" id="UP001152533"/>
    </source>
</evidence>
<dbReference type="GO" id="GO:0072479">
    <property type="term" value="P:response to mitotic cell cycle spindle assembly checkpoint signaling"/>
    <property type="evidence" value="ECO:0007669"/>
    <property type="project" value="UniProtKB-ARBA"/>
</dbReference>
<dbReference type="PROSITE" id="PS00107">
    <property type="entry name" value="PROTEIN_KINASE_ATP"/>
    <property type="match status" value="1"/>
</dbReference>
<gene>
    <name evidence="17" type="ORF">CGXH109_LOCUS86561</name>
</gene>
<keyword evidence="6 15" id="KW-0418">Kinase</keyword>
<dbReference type="GO" id="GO:0090266">
    <property type="term" value="P:regulation of mitotic cell cycle spindle assembly checkpoint"/>
    <property type="evidence" value="ECO:0007669"/>
    <property type="project" value="UniProtKB-ARBA"/>
</dbReference>
<keyword evidence="7 11" id="KW-0067">ATP-binding</keyword>
<dbReference type="FunFam" id="3.30.200.20:FF:000042">
    <property type="entry name" value="Aurora kinase A"/>
    <property type="match status" value="1"/>
</dbReference>
<evidence type="ECO:0000256" key="7">
    <source>
        <dbReference type="ARBA" id="ARBA00022840"/>
    </source>
</evidence>
<dbReference type="InterPro" id="IPR008271">
    <property type="entry name" value="Ser/Thr_kinase_AS"/>
</dbReference>
<dbReference type="GO" id="GO:0032133">
    <property type="term" value="C:chromosome passenger complex"/>
    <property type="evidence" value="ECO:0007669"/>
    <property type="project" value="UniProtKB-ARBA"/>
</dbReference>
<evidence type="ECO:0000256" key="12">
    <source>
        <dbReference type="PIRSR" id="PIRSR630616-3"/>
    </source>
</evidence>
<evidence type="ECO:0000256" key="4">
    <source>
        <dbReference type="ARBA" id="ARBA00022679"/>
    </source>
</evidence>
<evidence type="ECO:0000256" key="13">
    <source>
        <dbReference type="PROSITE-ProRule" id="PRU10141"/>
    </source>
</evidence>
<accession>A0A9W4RY22</accession>
<evidence type="ECO:0000256" key="15">
    <source>
        <dbReference type="RuleBase" id="RU367134"/>
    </source>
</evidence>
<feature type="binding site" evidence="11">
    <location>
        <begin position="144"/>
        <end position="145"/>
    </location>
    <ligand>
        <name>ATP</name>
        <dbReference type="ChEBI" id="CHEBI:30616"/>
    </ligand>
</feature>
<name>A0A9W4RY22_9PEZI</name>
<evidence type="ECO:0000256" key="5">
    <source>
        <dbReference type="ARBA" id="ARBA00022741"/>
    </source>
</evidence>
<dbReference type="Gene3D" id="1.10.510.10">
    <property type="entry name" value="Transferase(Phosphotransferase) domain 1"/>
    <property type="match status" value="1"/>
</dbReference>
<keyword evidence="18" id="KW-1185">Reference proteome</keyword>
<reference evidence="17" key="1">
    <citation type="submission" date="2022-08" db="EMBL/GenBank/DDBJ databases">
        <authorList>
            <person name="Giroux E."/>
            <person name="Giroux E."/>
        </authorList>
    </citation>
    <scope>NUCLEOTIDE SEQUENCE</scope>
    <source>
        <strain evidence="17">H1091258</strain>
    </source>
</reference>
<feature type="binding site" evidence="11">
    <location>
        <position position="27"/>
    </location>
    <ligand>
        <name>ATP</name>
        <dbReference type="ChEBI" id="CHEBI:30616"/>
    </ligand>
</feature>
<dbReference type="GO" id="GO:0045143">
    <property type="term" value="P:homologous chromosome segregation"/>
    <property type="evidence" value="ECO:0007669"/>
    <property type="project" value="UniProtKB-ARBA"/>
</dbReference>
<feature type="non-terminal residue" evidence="17">
    <location>
        <position position="1"/>
    </location>
</feature>
<keyword evidence="4 15" id="KW-0808">Transferase</keyword>
<dbReference type="GO" id="GO:0051233">
    <property type="term" value="C:spindle midzone"/>
    <property type="evidence" value="ECO:0007669"/>
    <property type="project" value="UniProtKB-ARBA"/>
</dbReference>
<evidence type="ECO:0000256" key="8">
    <source>
        <dbReference type="ARBA" id="ARBA00047899"/>
    </source>
</evidence>
<dbReference type="GO" id="GO:0005524">
    <property type="term" value="F:ATP binding"/>
    <property type="evidence" value="ECO:0007669"/>
    <property type="project" value="UniProtKB-UniRule"/>
</dbReference>
<dbReference type="SUPFAM" id="SSF56112">
    <property type="entry name" value="Protein kinase-like (PK-like)"/>
    <property type="match status" value="1"/>
</dbReference>
<comment type="caution">
    <text evidence="17">The sequence shown here is derived from an EMBL/GenBank/DDBJ whole genome shotgun (WGS) entry which is preliminary data.</text>
</comment>
<dbReference type="GO" id="GO:0000776">
    <property type="term" value="C:kinetochore"/>
    <property type="evidence" value="ECO:0007669"/>
    <property type="project" value="UniProtKB-ARBA"/>
</dbReference>
<sequence>VIMVYPLQSQLLYKEMFSIKSLLGEGKFGKVYVAREKSSGFICALKVLSKQALCMLEAEERAFYEVECQRNLRHPGILRFYGHFHDPQNVYLVLEYTCGGDLYDHIQSNGPFDEDECARYMAQMAFAVDYLHQKRIIHRDIKPENILIGLHDEIKIADFGCSVSGKGRDTLCGTPAYLAPEMFTVRMHGGCYDEGVDIWSLGILMYELLVGIGEAPRLNFDRIKRMGPTAPCGIHLAIPTFLSPEAQDLMKQLLAIKPSERIPLREVQSHPWILKHCVKDQQQAVEHQ</sequence>
<feature type="cross-link" description="Glycyl lysine isopeptide (Lys-Gly) (interchain with G-Cter in SUMO2)" evidence="12">
    <location>
        <position position="142"/>
    </location>
</feature>
<dbReference type="EMBL" id="CAMGZC010000710">
    <property type="protein sequence ID" value="CAI0649520.1"/>
    <property type="molecule type" value="Genomic_DNA"/>
</dbReference>
<evidence type="ECO:0000256" key="2">
    <source>
        <dbReference type="ARBA" id="ARBA00021157"/>
    </source>
</evidence>
<dbReference type="InterPro" id="IPR000719">
    <property type="entry name" value="Prot_kinase_dom"/>
</dbReference>
<dbReference type="CDD" id="cd14007">
    <property type="entry name" value="STKc_Aurora"/>
    <property type="match status" value="1"/>
</dbReference>
<dbReference type="PROSITE" id="PS50011">
    <property type="entry name" value="PROTEIN_KINASE_DOM"/>
    <property type="match status" value="1"/>
</dbReference>
<dbReference type="InterPro" id="IPR017441">
    <property type="entry name" value="Protein_kinase_ATP_BS"/>
</dbReference>
<dbReference type="GO" id="GO:0004674">
    <property type="term" value="F:protein serine/threonine kinase activity"/>
    <property type="evidence" value="ECO:0007669"/>
    <property type="project" value="UniProtKB-KW"/>
</dbReference>
<dbReference type="Pfam" id="PF00069">
    <property type="entry name" value="Pkinase"/>
    <property type="match status" value="1"/>
</dbReference>
<protein>
    <recommendedName>
        <fullName evidence="2 15">Aurora kinase</fullName>
        <ecNumber evidence="1 15">2.7.11.1</ecNumber>
    </recommendedName>
</protein>
<comment type="catalytic activity">
    <reaction evidence="8 15">
        <text>L-threonyl-[protein] + ATP = O-phospho-L-threonyl-[protein] + ADP + H(+)</text>
        <dbReference type="Rhea" id="RHEA:46608"/>
        <dbReference type="Rhea" id="RHEA-COMP:11060"/>
        <dbReference type="Rhea" id="RHEA-COMP:11605"/>
        <dbReference type="ChEBI" id="CHEBI:15378"/>
        <dbReference type="ChEBI" id="CHEBI:30013"/>
        <dbReference type="ChEBI" id="CHEBI:30616"/>
        <dbReference type="ChEBI" id="CHEBI:61977"/>
        <dbReference type="ChEBI" id="CHEBI:456216"/>
        <dbReference type="EC" id="2.7.11.1"/>
    </reaction>
</comment>
<feature type="binding site" evidence="11">
    <location>
        <position position="158"/>
    </location>
    <ligand>
        <name>ATP</name>
        <dbReference type="ChEBI" id="CHEBI:30616"/>
    </ligand>
</feature>
<proteinExistence type="inferred from homology"/>
<evidence type="ECO:0000256" key="9">
    <source>
        <dbReference type="ARBA" id="ARBA00048679"/>
    </source>
</evidence>
<dbReference type="AlphaFoldDB" id="A0A9W4RY22"/>
<dbReference type="GO" id="GO:1902115">
    <property type="term" value="P:regulation of organelle assembly"/>
    <property type="evidence" value="ECO:0007669"/>
    <property type="project" value="UniProtKB-ARBA"/>
</dbReference>
<evidence type="ECO:0000313" key="17">
    <source>
        <dbReference type="EMBL" id="CAI0649520.1"/>
    </source>
</evidence>
<organism evidence="17 18">
    <name type="scientific">Colletotrichum noveboracense</name>
    <dbReference type="NCBI Taxonomy" id="2664923"/>
    <lineage>
        <taxon>Eukaryota</taxon>
        <taxon>Fungi</taxon>
        <taxon>Dikarya</taxon>
        <taxon>Ascomycota</taxon>
        <taxon>Pezizomycotina</taxon>
        <taxon>Sordariomycetes</taxon>
        <taxon>Hypocreomycetidae</taxon>
        <taxon>Glomerellales</taxon>
        <taxon>Glomerellaceae</taxon>
        <taxon>Colletotrichum</taxon>
        <taxon>Colletotrichum gloeosporioides species complex</taxon>
    </lineage>
</organism>
<comment type="similarity">
    <text evidence="15">Belongs to the protein kinase superfamily. Ser/Thr protein kinase family. Aurora subfamily.</text>
</comment>
<dbReference type="GO" id="GO:0008608">
    <property type="term" value="P:attachment of spindle microtubules to kinetochore"/>
    <property type="evidence" value="ECO:0007669"/>
    <property type="project" value="UniProtKB-ARBA"/>
</dbReference>
<dbReference type="FunFam" id="1.10.510.10:FF:000235">
    <property type="entry name" value="Serine/threonine-protein kinase ark1"/>
    <property type="match status" value="1"/>
</dbReference>
<evidence type="ECO:0000256" key="10">
    <source>
        <dbReference type="PIRSR" id="PIRSR630616-1"/>
    </source>
</evidence>
<feature type="domain" description="Protein kinase" evidence="16">
    <location>
        <begin position="17"/>
        <end position="273"/>
    </location>
</feature>
<keyword evidence="3 14" id="KW-0723">Serine/threonine-protein kinase</keyword>
<dbReference type="GO" id="GO:0032465">
    <property type="term" value="P:regulation of cytokinesis"/>
    <property type="evidence" value="ECO:0007669"/>
    <property type="project" value="UniProtKB-ARBA"/>
</dbReference>
<evidence type="ECO:0000256" key="1">
    <source>
        <dbReference type="ARBA" id="ARBA00012513"/>
    </source>
</evidence>
<feature type="binding site" evidence="11 13">
    <location>
        <position position="46"/>
    </location>
    <ligand>
        <name>ATP</name>
        <dbReference type="ChEBI" id="CHEBI:30616"/>
    </ligand>
</feature>
<dbReference type="PANTHER" id="PTHR24350">
    <property type="entry name" value="SERINE/THREONINE-PROTEIN KINASE IAL-RELATED"/>
    <property type="match status" value="1"/>
</dbReference>
<dbReference type="GO" id="GO:0000819">
    <property type="term" value="P:sister chromatid segregation"/>
    <property type="evidence" value="ECO:0007669"/>
    <property type="project" value="UniProtKB-ARBA"/>
</dbReference>
<evidence type="ECO:0000256" key="11">
    <source>
        <dbReference type="PIRSR" id="PIRSR630616-2"/>
    </source>
</evidence>
<dbReference type="InterPro" id="IPR030616">
    <property type="entry name" value="Aur-like"/>
</dbReference>
<evidence type="ECO:0000259" key="16">
    <source>
        <dbReference type="PROSITE" id="PS50011"/>
    </source>
</evidence>
<dbReference type="SMART" id="SM00220">
    <property type="entry name" value="S_TKc"/>
    <property type="match status" value="1"/>
</dbReference>
<comment type="catalytic activity">
    <reaction evidence="9 15">
        <text>L-seryl-[protein] + ATP = O-phospho-L-seryl-[protein] + ADP + H(+)</text>
        <dbReference type="Rhea" id="RHEA:17989"/>
        <dbReference type="Rhea" id="RHEA-COMP:9863"/>
        <dbReference type="Rhea" id="RHEA-COMP:11604"/>
        <dbReference type="ChEBI" id="CHEBI:15378"/>
        <dbReference type="ChEBI" id="CHEBI:29999"/>
        <dbReference type="ChEBI" id="CHEBI:30616"/>
        <dbReference type="ChEBI" id="CHEBI:83421"/>
        <dbReference type="ChEBI" id="CHEBI:456216"/>
        <dbReference type="EC" id="2.7.11.1"/>
    </reaction>
</comment>
<dbReference type="EC" id="2.7.11.1" evidence="1 15"/>
<evidence type="ECO:0000256" key="3">
    <source>
        <dbReference type="ARBA" id="ARBA00022527"/>
    </source>
</evidence>
<dbReference type="Proteomes" id="UP001152533">
    <property type="component" value="Unassembled WGS sequence"/>
</dbReference>